<sequence>MTGGLGATGYRSQSFFEGAVRVHGASGRVTGGWCEGRETVARRRRIAQGGWIFVIKRRLSSAALLVLLLAACGTAPVRQRADGRPTIVSLNPCSDAILAEFTPPDQLLAISHFSKNPAQSSMPAAQAARYRSTSGRVEEILALAPDLVVADRFLPAPTRHALEQAGIAVFNLDIPQTVDDSLSQVRALADLARRSEDGDALAEAISAAWRQDGAEQQAPVSALMWQENGIVPGPDSLVAALLSHSGFTLHSAARGLGQGQVLPLEQVLADPPELILTAGSARALHHPALEVLADTARAQFDQRLLYCAGPTIPRALARLREIREGFS</sequence>
<dbReference type="OrthoDB" id="1632039at2"/>
<dbReference type="SUPFAM" id="SSF53807">
    <property type="entry name" value="Helical backbone' metal receptor"/>
    <property type="match status" value="1"/>
</dbReference>
<dbReference type="NCBIfam" id="NF038402">
    <property type="entry name" value="TroA_like"/>
    <property type="match status" value="1"/>
</dbReference>
<dbReference type="Proteomes" id="UP000265366">
    <property type="component" value="Unassembled WGS sequence"/>
</dbReference>
<dbReference type="InterPro" id="IPR050902">
    <property type="entry name" value="ABC_Transporter_SBP"/>
</dbReference>
<protein>
    <submittedName>
        <fullName evidence="3">Iron ABC transporter substrate-binding protein</fullName>
    </submittedName>
</protein>
<comment type="caution">
    <text evidence="3">The sequence shown here is derived from an EMBL/GenBank/DDBJ whole genome shotgun (WGS) entry which is preliminary data.</text>
</comment>
<dbReference type="EMBL" id="QXFM01000002">
    <property type="protein sequence ID" value="RIV93460.1"/>
    <property type="molecule type" value="Genomic_DNA"/>
</dbReference>
<organism evidence="3 4">
    <name type="scientific">Aurantiacibacter xanthus</name>
    <dbReference type="NCBI Taxonomy" id="1784712"/>
    <lineage>
        <taxon>Bacteria</taxon>
        <taxon>Pseudomonadati</taxon>
        <taxon>Pseudomonadota</taxon>
        <taxon>Alphaproteobacteria</taxon>
        <taxon>Sphingomonadales</taxon>
        <taxon>Erythrobacteraceae</taxon>
        <taxon>Aurantiacibacter</taxon>
    </lineage>
</organism>
<dbReference type="PANTHER" id="PTHR30535">
    <property type="entry name" value="VITAMIN B12-BINDING PROTEIN"/>
    <property type="match status" value="1"/>
</dbReference>
<evidence type="ECO:0000259" key="2">
    <source>
        <dbReference type="Pfam" id="PF01497"/>
    </source>
</evidence>
<reference evidence="3 4" key="1">
    <citation type="submission" date="2018-08" db="EMBL/GenBank/DDBJ databases">
        <title>Erythrobacter zhengii sp.nov., a bacterium isolated from deep-sea sediment.</title>
        <authorList>
            <person name="Fang C."/>
            <person name="Wu Y.-H."/>
            <person name="Sun C."/>
            <person name="Wang H."/>
            <person name="Cheng H."/>
            <person name="Meng F.-X."/>
            <person name="Wang C.-S."/>
            <person name="Xu X.-W."/>
        </authorList>
    </citation>
    <scope>NUCLEOTIDE SEQUENCE [LARGE SCALE GENOMIC DNA]</scope>
    <source>
        <strain evidence="3 4">CCTCC AB 2015396</strain>
    </source>
</reference>
<dbReference type="Gene3D" id="3.40.50.1980">
    <property type="entry name" value="Nitrogenase molybdenum iron protein domain"/>
    <property type="match status" value="2"/>
</dbReference>
<proteinExistence type="predicted"/>
<evidence type="ECO:0000313" key="4">
    <source>
        <dbReference type="Proteomes" id="UP000265366"/>
    </source>
</evidence>
<evidence type="ECO:0000313" key="3">
    <source>
        <dbReference type="EMBL" id="RIV93460.1"/>
    </source>
</evidence>
<dbReference type="InterPro" id="IPR002491">
    <property type="entry name" value="ABC_transptr_periplasmic_BD"/>
</dbReference>
<feature type="domain" description="Fe/B12 periplasmic-binding" evidence="2">
    <location>
        <begin position="87"/>
        <end position="280"/>
    </location>
</feature>
<evidence type="ECO:0000256" key="1">
    <source>
        <dbReference type="ARBA" id="ARBA00022729"/>
    </source>
</evidence>
<dbReference type="InterPro" id="IPR054828">
    <property type="entry name" value="Vit_B12_bind_prot"/>
</dbReference>
<dbReference type="AlphaFoldDB" id="A0A3A1PHW5"/>
<keyword evidence="1" id="KW-0732">Signal</keyword>
<gene>
    <name evidence="3" type="ORF">D2V17_00425</name>
</gene>
<accession>A0A3A1PHW5</accession>
<keyword evidence="4" id="KW-1185">Reference proteome</keyword>
<dbReference type="PANTHER" id="PTHR30535:SF34">
    <property type="entry name" value="MOLYBDATE-BINDING PROTEIN MOLA"/>
    <property type="match status" value="1"/>
</dbReference>
<name>A0A3A1PHW5_9SPHN</name>
<dbReference type="Pfam" id="PF01497">
    <property type="entry name" value="Peripla_BP_2"/>
    <property type="match status" value="1"/>
</dbReference>